<feature type="transmembrane region" description="Helical" evidence="6">
    <location>
        <begin position="55"/>
        <end position="86"/>
    </location>
</feature>
<accession>A0A1R4FVK7</accession>
<reference evidence="7 8" key="1">
    <citation type="submission" date="2017-02" db="EMBL/GenBank/DDBJ databases">
        <authorList>
            <person name="Peterson S.W."/>
        </authorList>
    </citation>
    <scope>NUCLEOTIDE SEQUENCE [LARGE SCALE GENOMIC DNA]</scope>
    <source>
        <strain evidence="7 8">B Ar 00.02</strain>
    </source>
</reference>
<dbReference type="GO" id="GO:0005886">
    <property type="term" value="C:plasma membrane"/>
    <property type="evidence" value="ECO:0007669"/>
    <property type="project" value="UniProtKB-SubCell"/>
</dbReference>
<feature type="transmembrane region" description="Helical" evidence="6">
    <location>
        <begin position="231"/>
        <end position="255"/>
    </location>
</feature>
<keyword evidence="4 6" id="KW-1133">Transmembrane helix</keyword>
<feature type="transmembrane region" description="Helical" evidence="6">
    <location>
        <begin position="135"/>
        <end position="152"/>
    </location>
</feature>
<keyword evidence="2" id="KW-1003">Cell membrane</keyword>
<evidence type="ECO:0000256" key="1">
    <source>
        <dbReference type="ARBA" id="ARBA00004651"/>
    </source>
</evidence>
<evidence type="ECO:0000256" key="3">
    <source>
        <dbReference type="ARBA" id="ARBA00022692"/>
    </source>
</evidence>
<dbReference type="RefSeq" id="WP_086996937.1">
    <property type="nucleotide sequence ID" value="NZ_FUHW01000023.1"/>
</dbReference>
<dbReference type="PANTHER" id="PTHR42770">
    <property type="entry name" value="AMINO ACID TRANSPORTER-RELATED"/>
    <property type="match status" value="1"/>
</dbReference>
<dbReference type="EMBL" id="FUHW01000023">
    <property type="protein sequence ID" value="SJM60040.1"/>
    <property type="molecule type" value="Genomic_DNA"/>
</dbReference>
<sequence length="480" mass="50625">MSGNSTKQVMGHRETGLPRSMGLACAIATVVAGTLGAGLFVTLGTASTTTGPSVILGVAVTGIIALCIATYYSWMGTIFSAAGGAYTYLSRTFNSRFLGFVVTWTKWLGYIATDAVLAIGFGSYLNVFYPTVDPAVSGFVLLTVLFIVNLGGVKGYSVSQNAMFGLLVAAILVLVIPGVFSIDTANYQPFFTGGAGGFVGSLVPLFYAFIGIEVAAQMGAEIKNPGRNLPLAMLGGTFVLVVLFMLTAVVIYGVVGDYTILANSDRPLVTAAQTFMGDTAVIVVAIGGLLATATSVHAVMAAAIKIPYSWSWDEIFPRWFSTVNRRFGTPHWSLLTLYICACALMFWSGGLDQALSIATFSYLVAYLGVAVAAGYIYAKKPGFAARAAFSPGPWFYLPIIIAGLGSVALLSQAANWGALFTGRFHELTTLAIYLPWLAIGLVVFTIYSRLGKRRGTDVNAILDTLPGVEGETISSLTGRK</sequence>
<dbReference type="InterPro" id="IPR002293">
    <property type="entry name" value="AA/rel_permease1"/>
</dbReference>
<evidence type="ECO:0000256" key="2">
    <source>
        <dbReference type="ARBA" id="ARBA00022475"/>
    </source>
</evidence>
<evidence type="ECO:0000256" key="4">
    <source>
        <dbReference type="ARBA" id="ARBA00022989"/>
    </source>
</evidence>
<keyword evidence="8" id="KW-1185">Reference proteome</keyword>
<dbReference type="Proteomes" id="UP000195913">
    <property type="component" value="Unassembled WGS sequence"/>
</dbReference>
<dbReference type="PANTHER" id="PTHR42770:SF7">
    <property type="entry name" value="MEMBRANE PROTEIN"/>
    <property type="match status" value="1"/>
</dbReference>
<feature type="transmembrane region" description="Helical" evidence="6">
    <location>
        <begin position="275"/>
        <end position="308"/>
    </location>
</feature>
<keyword evidence="5 6" id="KW-0472">Membrane</keyword>
<dbReference type="PIRSF" id="PIRSF006060">
    <property type="entry name" value="AA_transporter"/>
    <property type="match status" value="1"/>
</dbReference>
<name>A0A1R4FVK7_9MICC</name>
<dbReference type="Pfam" id="PF13520">
    <property type="entry name" value="AA_permease_2"/>
    <property type="match status" value="1"/>
</dbReference>
<protein>
    <submittedName>
        <fullName evidence="7">Amino acid permease</fullName>
    </submittedName>
</protein>
<evidence type="ECO:0000313" key="7">
    <source>
        <dbReference type="EMBL" id="SJM60040.1"/>
    </source>
</evidence>
<dbReference type="AlphaFoldDB" id="A0A1R4FVK7"/>
<proteinExistence type="predicted"/>
<gene>
    <name evidence="7" type="ORF">FM101_06135</name>
</gene>
<feature type="transmembrane region" description="Helical" evidence="6">
    <location>
        <begin position="329"/>
        <end position="348"/>
    </location>
</feature>
<feature type="transmembrane region" description="Helical" evidence="6">
    <location>
        <begin position="354"/>
        <end position="378"/>
    </location>
</feature>
<feature type="transmembrane region" description="Helical" evidence="6">
    <location>
        <begin position="164"/>
        <end position="182"/>
    </location>
</feature>
<feature type="transmembrane region" description="Helical" evidence="6">
    <location>
        <begin position="188"/>
        <end position="210"/>
    </location>
</feature>
<dbReference type="Gene3D" id="1.20.1740.10">
    <property type="entry name" value="Amino acid/polyamine transporter I"/>
    <property type="match status" value="1"/>
</dbReference>
<evidence type="ECO:0000313" key="8">
    <source>
        <dbReference type="Proteomes" id="UP000195913"/>
    </source>
</evidence>
<evidence type="ECO:0000256" key="5">
    <source>
        <dbReference type="ARBA" id="ARBA00023136"/>
    </source>
</evidence>
<feature type="transmembrane region" description="Helical" evidence="6">
    <location>
        <begin position="107"/>
        <end position="129"/>
    </location>
</feature>
<feature type="transmembrane region" description="Helical" evidence="6">
    <location>
        <begin position="430"/>
        <end position="447"/>
    </location>
</feature>
<dbReference type="GO" id="GO:0022857">
    <property type="term" value="F:transmembrane transporter activity"/>
    <property type="evidence" value="ECO:0007669"/>
    <property type="project" value="InterPro"/>
</dbReference>
<organism evidence="7 8">
    <name type="scientific">Arthrobacter rhombi</name>
    <dbReference type="NCBI Taxonomy" id="71253"/>
    <lineage>
        <taxon>Bacteria</taxon>
        <taxon>Bacillati</taxon>
        <taxon>Actinomycetota</taxon>
        <taxon>Actinomycetes</taxon>
        <taxon>Micrococcales</taxon>
        <taxon>Micrococcaceae</taxon>
        <taxon>Arthrobacter</taxon>
    </lineage>
</organism>
<keyword evidence="3 6" id="KW-0812">Transmembrane</keyword>
<dbReference type="InterPro" id="IPR050367">
    <property type="entry name" value="APC_superfamily"/>
</dbReference>
<feature type="transmembrane region" description="Helical" evidence="6">
    <location>
        <begin position="21"/>
        <end position="43"/>
    </location>
</feature>
<feature type="transmembrane region" description="Helical" evidence="6">
    <location>
        <begin position="394"/>
        <end position="418"/>
    </location>
</feature>
<comment type="subcellular location">
    <subcellularLocation>
        <location evidence="1">Cell membrane</location>
        <topology evidence="1">Multi-pass membrane protein</topology>
    </subcellularLocation>
</comment>
<evidence type="ECO:0000256" key="6">
    <source>
        <dbReference type="SAM" id="Phobius"/>
    </source>
</evidence>